<dbReference type="InterPro" id="IPR011006">
    <property type="entry name" value="CheY-like_superfamily"/>
</dbReference>
<evidence type="ECO:0000259" key="7">
    <source>
        <dbReference type="PROSITE" id="PS50110"/>
    </source>
</evidence>
<dbReference type="PRINTS" id="PR00344">
    <property type="entry name" value="BCTRLSENSOR"/>
</dbReference>
<dbReference type="NCBIfam" id="TIGR00229">
    <property type="entry name" value="sensory_box"/>
    <property type="match status" value="1"/>
</dbReference>
<keyword evidence="8" id="KW-0808">Transferase</keyword>
<dbReference type="Gene3D" id="1.10.287.130">
    <property type="match status" value="1"/>
</dbReference>
<dbReference type="Gene3D" id="3.30.450.20">
    <property type="entry name" value="PAS domain"/>
    <property type="match status" value="1"/>
</dbReference>
<dbReference type="SUPFAM" id="SSF55874">
    <property type="entry name" value="ATPase domain of HSP90 chaperone/DNA topoisomerase II/histidine kinase"/>
    <property type="match status" value="1"/>
</dbReference>
<dbReference type="Gene3D" id="3.40.50.2300">
    <property type="match status" value="1"/>
</dbReference>
<dbReference type="InterPro" id="IPR003661">
    <property type="entry name" value="HisK_dim/P_dom"/>
</dbReference>
<dbReference type="AlphaFoldDB" id="A0A975ZMF2"/>
<dbReference type="InterPro" id="IPR004358">
    <property type="entry name" value="Sig_transdc_His_kin-like_C"/>
</dbReference>
<dbReference type="Proteomes" id="UP000182932">
    <property type="component" value="Unassembled WGS sequence"/>
</dbReference>
<keyword evidence="8" id="KW-0418">Kinase</keyword>
<dbReference type="InterPro" id="IPR003594">
    <property type="entry name" value="HATPase_dom"/>
</dbReference>
<dbReference type="PANTHER" id="PTHR43065:SF42">
    <property type="entry name" value="TWO-COMPONENT SENSOR PPRA"/>
    <property type="match status" value="1"/>
</dbReference>
<dbReference type="Pfam" id="PF00512">
    <property type="entry name" value="HisKA"/>
    <property type="match status" value="1"/>
</dbReference>
<dbReference type="SMART" id="SM00448">
    <property type="entry name" value="REC"/>
    <property type="match status" value="1"/>
</dbReference>
<keyword evidence="5" id="KW-1133">Transmembrane helix</keyword>
<sequence length="772" mass="83112">MADTISAEPPDAAPPRPGGRRPLYLVAVSVVLILLSGFLPAGVPALGTLALGVGIFVSALALHARQLLHRRGQLRVLLRVSHFLAGDPAVSVVADAEGDIHHINPAGRSRFRDADVSSKQETGEGGSVVALLRGLMANPASVVYRLQKRTEAQGVASDTVSTRSGQVALSVHDIGGGLRLWRIEENRATATEQAETGLLPRLTVGRGGTILFMNAVARKLIGKRVSSLDRLSSDPLENGKVISLDTATGPVARLVSEVALNGGRRELFFLPPPAENEGSTSFDHLSVPLMKVSQMGVVTRANHEALKLLNAEEVTGKKLSDLMEGLGRPVTDWLRDAAAGRGQKQSEFLRISRRDREVFVQVVLNRVFEDGEPSIIAVLNDATELKTLEAQFVQSQKMQAIGQLAGGVAHDFNNLLTAISGHCDLLLLRHDQGDPNYGDLVQINQNANRAAALVGQLLAFSRKQTLCPEVLDLRDTLADLTHLLNRLVGERVALALDHDPVLRTIRADKRQLEQVLMNLVVNARDAMPEGGEIRITTEGLTLDAPLKRDRASVPPGDYVLVKVQDQGVGIAPDMLQKVFEPFYTTKRTGEGTGLGLSTVYGIVKQTGGFIFVDSVVGKGSCFSLLFPVHSEKPATDAASLALEDTGAGGTGHDAVILLVEDEAPVRAFASRALRMRGFKVLEAASAEEALDLLRDPEIKVNVFVTDVVMPGLDGPSWVRQALEDRPEVKVVFVSGYAQESFHDDQAAIPNSTFLPKPFSLVELTDTVQRQLH</sequence>
<dbReference type="Pfam" id="PF00072">
    <property type="entry name" value="Response_reg"/>
    <property type="match status" value="1"/>
</dbReference>
<dbReference type="InterPro" id="IPR005467">
    <property type="entry name" value="His_kinase_dom"/>
</dbReference>
<dbReference type="InterPro" id="IPR035965">
    <property type="entry name" value="PAS-like_dom_sf"/>
</dbReference>
<dbReference type="GO" id="GO:0000155">
    <property type="term" value="F:phosphorelay sensor kinase activity"/>
    <property type="evidence" value="ECO:0007669"/>
    <property type="project" value="InterPro"/>
</dbReference>
<dbReference type="CDD" id="cd00082">
    <property type="entry name" value="HisKA"/>
    <property type="match status" value="1"/>
</dbReference>
<evidence type="ECO:0000313" key="8">
    <source>
        <dbReference type="EMBL" id="SEJ04045.1"/>
    </source>
</evidence>
<dbReference type="SUPFAM" id="SSF52172">
    <property type="entry name" value="CheY-like"/>
    <property type="match status" value="1"/>
</dbReference>
<keyword evidence="3 4" id="KW-0597">Phosphoprotein</keyword>
<dbReference type="InterPro" id="IPR036890">
    <property type="entry name" value="HATPase_C_sf"/>
</dbReference>
<evidence type="ECO:0000313" key="9">
    <source>
        <dbReference type="Proteomes" id="UP000182932"/>
    </source>
</evidence>
<feature type="domain" description="Response regulatory" evidence="7">
    <location>
        <begin position="655"/>
        <end position="771"/>
    </location>
</feature>
<gene>
    <name evidence="8" type="ORF">SAMN04487940_10337</name>
</gene>
<comment type="caution">
    <text evidence="8">The sequence shown here is derived from an EMBL/GenBank/DDBJ whole genome shotgun (WGS) entry which is preliminary data.</text>
</comment>
<dbReference type="PROSITE" id="PS50110">
    <property type="entry name" value="RESPONSE_REGULATORY"/>
    <property type="match status" value="1"/>
</dbReference>
<dbReference type="EMBL" id="FNYY01000003">
    <property type="protein sequence ID" value="SEJ04045.1"/>
    <property type="molecule type" value="Genomic_DNA"/>
</dbReference>
<dbReference type="Gene3D" id="3.30.565.10">
    <property type="entry name" value="Histidine kinase-like ATPase, C-terminal domain"/>
    <property type="match status" value="1"/>
</dbReference>
<feature type="transmembrane region" description="Helical" evidence="5">
    <location>
        <begin position="23"/>
        <end position="43"/>
    </location>
</feature>
<keyword evidence="9" id="KW-1185">Reference proteome</keyword>
<dbReference type="SMART" id="SM00388">
    <property type="entry name" value="HisKA"/>
    <property type="match status" value="1"/>
</dbReference>
<reference evidence="8 9" key="1">
    <citation type="submission" date="2016-10" db="EMBL/GenBank/DDBJ databases">
        <authorList>
            <person name="Varghese N."/>
            <person name="Submissions S."/>
        </authorList>
    </citation>
    <scope>NUCLEOTIDE SEQUENCE [LARGE SCALE GENOMIC DNA]</scope>
    <source>
        <strain evidence="8 9">FF3</strain>
    </source>
</reference>
<organism evidence="8 9">
    <name type="scientific">Marinovum algicola</name>
    <dbReference type="NCBI Taxonomy" id="42444"/>
    <lineage>
        <taxon>Bacteria</taxon>
        <taxon>Pseudomonadati</taxon>
        <taxon>Pseudomonadota</taxon>
        <taxon>Alphaproteobacteria</taxon>
        <taxon>Rhodobacterales</taxon>
        <taxon>Roseobacteraceae</taxon>
        <taxon>Marinovum</taxon>
    </lineage>
</organism>
<keyword evidence="5" id="KW-0472">Membrane</keyword>
<accession>A0A975ZMF2</accession>
<dbReference type="Pfam" id="PF02518">
    <property type="entry name" value="HATPase_c"/>
    <property type="match status" value="1"/>
</dbReference>
<feature type="modified residue" description="4-aspartylphosphate" evidence="4">
    <location>
        <position position="706"/>
    </location>
</feature>
<evidence type="ECO:0000256" key="2">
    <source>
        <dbReference type="ARBA" id="ARBA00012438"/>
    </source>
</evidence>
<dbReference type="SUPFAM" id="SSF47384">
    <property type="entry name" value="Homodimeric domain of signal transducing histidine kinase"/>
    <property type="match status" value="1"/>
</dbReference>
<dbReference type="FunFam" id="1.10.287.130:FF:000037">
    <property type="entry name" value="Hybrid sensor histidine kinase/response regulator"/>
    <property type="match status" value="1"/>
</dbReference>
<feature type="transmembrane region" description="Helical" evidence="5">
    <location>
        <begin position="49"/>
        <end position="68"/>
    </location>
</feature>
<evidence type="ECO:0000256" key="5">
    <source>
        <dbReference type="SAM" id="Phobius"/>
    </source>
</evidence>
<proteinExistence type="predicted"/>
<dbReference type="EC" id="2.7.13.3" evidence="2"/>
<dbReference type="SUPFAM" id="SSF55785">
    <property type="entry name" value="PYP-like sensor domain (PAS domain)"/>
    <property type="match status" value="1"/>
</dbReference>
<keyword evidence="5" id="KW-0812">Transmembrane</keyword>
<evidence type="ECO:0000256" key="1">
    <source>
        <dbReference type="ARBA" id="ARBA00000085"/>
    </source>
</evidence>
<protein>
    <recommendedName>
        <fullName evidence="2">histidine kinase</fullName>
        <ecNumber evidence="2">2.7.13.3</ecNumber>
    </recommendedName>
</protein>
<dbReference type="PROSITE" id="PS50109">
    <property type="entry name" value="HIS_KIN"/>
    <property type="match status" value="1"/>
</dbReference>
<name>A0A975ZMF2_9RHOB</name>
<feature type="domain" description="Histidine kinase" evidence="6">
    <location>
        <begin position="407"/>
        <end position="630"/>
    </location>
</feature>
<evidence type="ECO:0000256" key="4">
    <source>
        <dbReference type="PROSITE-ProRule" id="PRU00169"/>
    </source>
</evidence>
<dbReference type="PANTHER" id="PTHR43065">
    <property type="entry name" value="SENSOR HISTIDINE KINASE"/>
    <property type="match status" value="1"/>
</dbReference>
<evidence type="ECO:0000256" key="3">
    <source>
        <dbReference type="ARBA" id="ARBA00022553"/>
    </source>
</evidence>
<dbReference type="InterPro" id="IPR036097">
    <property type="entry name" value="HisK_dim/P_sf"/>
</dbReference>
<dbReference type="InterPro" id="IPR001789">
    <property type="entry name" value="Sig_transdc_resp-reg_receiver"/>
</dbReference>
<dbReference type="SMART" id="SM00387">
    <property type="entry name" value="HATPase_c"/>
    <property type="match status" value="1"/>
</dbReference>
<dbReference type="InterPro" id="IPR000014">
    <property type="entry name" value="PAS"/>
</dbReference>
<comment type="catalytic activity">
    <reaction evidence="1">
        <text>ATP + protein L-histidine = ADP + protein N-phospho-L-histidine.</text>
        <dbReference type="EC" id="2.7.13.3"/>
    </reaction>
</comment>
<evidence type="ECO:0000259" key="6">
    <source>
        <dbReference type="PROSITE" id="PS50109"/>
    </source>
</evidence>